<evidence type="ECO:0000313" key="3">
    <source>
        <dbReference type="Proteomes" id="UP000663879"/>
    </source>
</evidence>
<keyword evidence="1" id="KW-1133">Transmembrane helix</keyword>
<feature type="transmembrane region" description="Helical" evidence="1">
    <location>
        <begin position="73"/>
        <end position="99"/>
    </location>
</feature>
<organism evidence="2 3">
    <name type="scientific">Brachionus calyciflorus</name>
    <dbReference type="NCBI Taxonomy" id="104777"/>
    <lineage>
        <taxon>Eukaryota</taxon>
        <taxon>Metazoa</taxon>
        <taxon>Spiralia</taxon>
        <taxon>Gnathifera</taxon>
        <taxon>Rotifera</taxon>
        <taxon>Eurotatoria</taxon>
        <taxon>Monogononta</taxon>
        <taxon>Pseudotrocha</taxon>
        <taxon>Ploima</taxon>
        <taxon>Brachionidae</taxon>
        <taxon>Brachionus</taxon>
    </lineage>
</organism>
<protein>
    <submittedName>
        <fullName evidence="2">Uncharacterized protein</fullName>
    </submittedName>
</protein>
<dbReference type="AlphaFoldDB" id="A0A813VZF2"/>
<name>A0A813VZF2_9BILA</name>
<comment type="caution">
    <text evidence="2">The sequence shown here is derived from an EMBL/GenBank/DDBJ whole genome shotgun (WGS) entry which is preliminary data.</text>
</comment>
<keyword evidence="1" id="KW-0472">Membrane</keyword>
<gene>
    <name evidence="2" type="ORF">OXX778_LOCUS8830</name>
</gene>
<accession>A0A813VZF2</accession>
<sequence length="108" mass="12034">MKIFCSASATSINAKHFNTKSSSQETIFKSIRILSRYFIVPKSLGTSSSYSTCVSLVFPFKLWEKFRFGLGNYASLLFALSVFLGSLTSALSGGIMFGFHDLIRYFLT</sequence>
<reference evidence="2" key="1">
    <citation type="submission" date="2021-02" db="EMBL/GenBank/DDBJ databases">
        <authorList>
            <person name="Nowell W R."/>
        </authorList>
    </citation>
    <scope>NUCLEOTIDE SEQUENCE</scope>
    <source>
        <strain evidence="2">Ploen Becks lab</strain>
    </source>
</reference>
<evidence type="ECO:0000313" key="2">
    <source>
        <dbReference type="EMBL" id="CAF0848617.1"/>
    </source>
</evidence>
<dbReference type="Proteomes" id="UP000663879">
    <property type="component" value="Unassembled WGS sequence"/>
</dbReference>
<dbReference type="EMBL" id="CAJNOC010001250">
    <property type="protein sequence ID" value="CAF0848617.1"/>
    <property type="molecule type" value="Genomic_DNA"/>
</dbReference>
<proteinExistence type="predicted"/>
<keyword evidence="3" id="KW-1185">Reference proteome</keyword>
<keyword evidence="1" id="KW-0812">Transmembrane</keyword>
<evidence type="ECO:0000256" key="1">
    <source>
        <dbReference type="SAM" id="Phobius"/>
    </source>
</evidence>
<dbReference type="OrthoDB" id="10254418at2759"/>